<name>A0ABW4P1V6_9NOCA</name>
<evidence type="ECO:0000313" key="3">
    <source>
        <dbReference type="Proteomes" id="UP001597286"/>
    </source>
</evidence>
<sequence length="95" mass="9806">MTDDPQPIRPETRNGAGSTAFIAGIIAAVFAFIPFIGEFVAIPAGLIAVVGGWIGLDRVDRGVATNRRDALIGAGLGIAALFVVFLVFAATYDAT</sequence>
<feature type="transmembrane region" description="Helical" evidence="1">
    <location>
        <begin position="70"/>
        <end position="92"/>
    </location>
</feature>
<evidence type="ECO:0000256" key="1">
    <source>
        <dbReference type="SAM" id="Phobius"/>
    </source>
</evidence>
<accession>A0ABW4P1V6</accession>
<evidence type="ECO:0000313" key="2">
    <source>
        <dbReference type="EMBL" id="MFD1811961.1"/>
    </source>
</evidence>
<evidence type="ECO:0008006" key="4">
    <source>
        <dbReference type="Google" id="ProtNLM"/>
    </source>
</evidence>
<keyword evidence="1" id="KW-1133">Transmembrane helix</keyword>
<dbReference type="EMBL" id="JBHUFB010000009">
    <property type="protein sequence ID" value="MFD1811961.1"/>
    <property type="molecule type" value="Genomic_DNA"/>
</dbReference>
<keyword evidence="3" id="KW-1185">Reference proteome</keyword>
<organism evidence="2 3">
    <name type="scientific">Rhodococcus gannanensis</name>
    <dbReference type="NCBI Taxonomy" id="1960308"/>
    <lineage>
        <taxon>Bacteria</taxon>
        <taxon>Bacillati</taxon>
        <taxon>Actinomycetota</taxon>
        <taxon>Actinomycetes</taxon>
        <taxon>Mycobacteriales</taxon>
        <taxon>Nocardiaceae</taxon>
        <taxon>Rhodococcus</taxon>
    </lineage>
</organism>
<comment type="caution">
    <text evidence="2">The sequence shown here is derived from an EMBL/GenBank/DDBJ whole genome shotgun (WGS) entry which is preliminary data.</text>
</comment>
<dbReference type="RefSeq" id="WP_378484498.1">
    <property type="nucleotide sequence ID" value="NZ_JBHUFB010000009.1"/>
</dbReference>
<keyword evidence="1" id="KW-0812">Transmembrane</keyword>
<dbReference type="Proteomes" id="UP001597286">
    <property type="component" value="Unassembled WGS sequence"/>
</dbReference>
<keyword evidence="1" id="KW-0472">Membrane</keyword>
<proteinExistence type="predicted"/>
<gene>
    <name evidence="2" type="ORF">ACFSJG_07010</name>
</gene>
<protein>
    <recommendedName>
        <fullName evidence="4">DUF4190 domain-containing protein</fullName>
    </recommendedName>
</protein>
<feature type="transmembrane region" description="Helical" evidence="1">
    <location>
        <begin position="20"/>
        <end position="49"/>
    </location>
</feature>
<reference evidence="3" key="1">
    <citation type="journal article" date="2019" name="Int. J. Syst. Evol. Microbiol.">
        <title>The Global Catalogue of Microorganisms (GCM) 10K type strain sequencing project: providing services to taxonomists for standard genome sequencing and annotation.</title>
        <authorList>
            <consortium name="The Broad Institute Genomics Platform"/>
            <consortium name="The Broad Institute Genome Sequencing Center for Infectious Disease"/>
            <person name="Wu L."/>
            <person name="Ma J."/>
        </authorList>
    </citation>
    <scope>NUCLEOTIDE SEQUENCE [LARGE SCALE GENOMIC DNA]</scope>
    <source>
        <strain evidence="3">DT72</strain>
    </source>
</reference>